<dbReference type="GO" id="GO:0016705">
    <property type="term" value="F:oxidoreductase activity, acting on paired donors, with incorporation or reduction of molecular oxygen"/>
    <property type="evidence" value="ECO:0007669"/>
    <property type="project" value="InterPro"/>
</dbReference>
<dbReference type="OrthoDB" id="3934656at2759"/>
<organism evidence="2 3">
    <name type="scientific">Alectoria fallacina</name>
    <dbReference type="NCBI Taxonomy" id="1903189"/>
    <lineage>
        <taxon>Eukaryota</taxon>
        <taxon>Fungi</taxon>
        <taxon>Dikarya</taxon>
        <taxon>Ascomycota</taxon>
        <taxon>Pezizomycotina</taxon>
        <taxon>Lecanoromycetes</taxon>
        <taxon>OSLEUM clade</taxon>
        <taxon>Lecanoromycetidae</taxon>
        <taxon>Lecanorales</taxon>
        <taxon>Lecanorineae</taxon>
        <taxon>Parmeliaceae</taxon>
        <taxon>Alectoria</taxon>
    </lineage>
</organism>
<dbReference type="GO" id="GO:0020037">
    <property type="term" value="F:heme binding"/>
    <property type="evidence" value="ECO:0007669"/>
    <property type="project" value="InterPro"/>
</dbReference>
<comment type="caution">
    <text evidence="2">The sequence shown here is derived from an EMBL/GenBank/DDBJ whole genome shotgun (WGS) entry which is preliminary data.</text>
</comment>
<gene>
    <name evidence="2" type="ORF">ALECFALPRED_001954</name>
</gene>
<dbReference type="AlphaFoldDB" id="A0A8H3EF85"/>
<dbReference type="InterPro" id="IPR050121">
    <property type="entry name" value="Cytochrome_P450_monoxygenase"/>
</dbReference>
<evidence type="ECO:0000256" key="1">
    <source>
        <dbReference type="ARBA" id="ARBA00010617"/>
    </source>
</evidence>
<dbReference type="InterPro" id="IPR036396">
    <property type="entry name" value="Cyt_P450_sf"/>
</dbReference>
<protein>
    <recommendedName>
        <fullName evidence="4">Cytochrome P450</fullName>
    </recommendedName>
</protein>
<reference evidence="2" key="1">
    <citation type="submission" date="2021-03" db="EMBL/GenBank/DDBJ databases">
        <authorList>
            <person name="Tagirdzhanova G."/>
        </authorList>
    </citation>
    <scope>NUCLEOTIDE SEQUENCE</scope>
</reference>
<keyword evidence="3" id="KW-1185">Reference proteome</keyword>
<dbReference type="InterPro" id="IPR001128">
    <property type="entry name" value="Cyt_P450"/>
</dbReference>
<dbReference type="EMBL" id="CAJPDR010000015">
    <property type="protein sequence ID" value="CAF9906056.1"/>
    <property type="molecule type" value="Genomic_DNA"/>
</dbReference>
<comment type="similarity">
    <text evidence="1">Belongs to the cytochrome P450 family.</text>
</comment>
<evidence type="ECO:0008006" key="4">
    <source>
        <dbReference type="Google" id="ProtNLM"/>
    </source>
</evidence>
<dbReference type="Pfam" id="PF00067">
    <property type="entry name" value="p450"/>
    <property type="match status" value="1"/>
</dbReference>
<dbReference type="SUPFAM" id="SSF48264">
    <property type="entry name" value="Cytochrome P450"/>
    <property type="match status" value="1"/>
</dbReference>
<name>A0A8H3EF85_9LECA</name>
<dbReference type="Gene3D" id="1.10.630.10">
    <property type="entry name" value="Cytochrome P450"/>
    <property type="match status" value="1"/>
</dbReference>
<dbReference type="Proteomes" id="UP000664203">
    <property type="component" value="Unassembled WGS sequence"/>
</dbReference>
<dbReference type="GO" id="GO:0005506">
    <property type="term" value="F:iron ion binding"/>
    <property type="evidence" value="ECO:0007669"/>
    <property type="project" value="InterPro"/>
</dbReference>
<proteinExistence type="inferred from homology"/>
<accession>A0A8H3EF85</accession>
<sequence length="203" mass="22601">MEKPVDMITEALFDKFSGFAETGEVIEMFDWLQYFAFDTIGFGKPFGFLQTGQDISNVMKTIHSYSRYGAVIGVFAEWHPTVFKMLTALASGGDVGMAYLSKFTTQTIKELGETGHDLKEGENDLLSSLLAKHQRNPEVFTIADVHHHTLSNVVGGAETTGITLSAAVYYLWKNPRTLSKLRQELDARRSAGKFQDFVTVKGM</sequence>
<dbReference type="PANTHER" id="PTHR24305">
    <property type="entry name" value="CYTOCHROME P450"/>
    <property type="match status" value="1"/>
</dbReference>
<dbReference type="GO" id="GO:0004497">
    <property type="term" value="F:monooxygenase activity"/>
    <property type="evidence" value="ECO:0007669"/>
    <property type="project" value="InterPro"/>
</dbReference>
<evidence type="ECO:0000313" key="3">
    <source>
        <dbReference type="Proteomes" id="UP000664203"/>
    </source>
</evidence>
<evidence type="ECO:0000313" key="2">
    <source>
        <dbReference type="EMBL" id="CAF9906056.1"/>
    </source>
</evidence>
<dbReference type="PANTHER" id="PTHR24305:SF166">
    <property type="entry name" value="CYTOCHROME P450 12A4, MITOCHONDRIAL-RELATED"/>
    <property type="match status" value="1"/>
</dbReference>